<comment type="caution">
    <text evidence="1">The sequence shown here is derived from an EMBL/GenBank/DDBJ whole genome shotgun (WGS) entry which is preliminary data.</text>
</comment>
<reference evidence="1 2" key="1">
    <citation type="submission" date="2018-05" db="EMBL/GenBank/DDBJ databases">
        <title>Marinilabilia rubrum sp. nov., isolated from saltern sediment.</title>
        <authorList>
            <person name="Zhang R."/>
        </authorList>
    </citation>
    <scope>NUCLEOTIDE SEQUENCE [LARGE SCALE GENOMIC DNA]</scope>
    <source>
        <strain evidence="1 2">WTE16</strain>
    </source>
</reference>
<proteinExistence type="predicted"/>
<dbReference type="AlphaFoldDB" id="A0A2U2BDK6"/>
<sequence>MNFCFLQGKRGNGWKFLPDMADKKHYICKVFKFGTAIARLKKLKNQCRSVKMAFCAGGLQLLDSLIRK</sequence>
<organism evidence="1 2">
    <name type="scientific">Marinilabilia rubra</name>
    <dbReference type="NCBI Taxonomy" id="2162893"/>
    <lineage>
        <taxon>Bacteria</taxon>
        <taxon>Pseudomonadati</taxon>
        <taxon>Bacteroidota</taxon>
        <taxon>Bacteroidia</taxon>
        <taxon>Marinilabiliales</taxon>
        <taxon>Marinilabiliaceae</taxon>
        <taxon>Marinilabilia</taxon>
    </lineage>
</organism>
<dbReference type="Proteomes" id="UP000244956">
    <property type="component" value="Unassembled WGS sequence"/>
</dbReference>
<evidence type="ECO:0000313" key="1">
    <source>
        <dbReference type="EMBL" id="PWE01155.1"/>
    </source>
</evidence>
<protein>
    <submittedName>
        <fullName evidence="1">Uncharacterized protein</fullName>
    </submittedName>
</protein>
<evidence type="ECO:0000313" key="2">
    <source>
        <dbReference type="Proteomes" id="UP000244956"/>
    </source>
</evidence>
<dbReference type="EMBL" id="QEWP01000001">
    <property type="protein sequence ID" value="PWE01155.1"/>
    <property type="molecule type" value="Genomic_DNA"/>
</dbReference>
<keyword evidence="2" id="KW-1185">Reference proteome</keyword>
<gene>
    <name evidence="1" type="ORF">DDZ16_01325</name>
</gene>
<accession>A0A2U2BDK6</accession>
<name>A0A2U2BDK6_9BACT</name>